<reference evidence="3" key="1">
    <citation type="submission" date="2015-09" db="EMBL/GenBank/DDBJ databases">
        <authorList>
            <person name="Graham D.E."/>
            <person name="Mahan K.M."/>
            <person name="Klingeman D.M."/>
            <person name="Fida T."/>
            <person name="Giannone R.J."/>
            <person name="Hettich R.L."/>
            <person name="Parry R.J."/>
            <person name="Spain J.C."/>
        </authorList>
    </citation>
    <scope>NUCLEOTIDE SEQUENCE [LARGE SCALE GENOMIC DNA]</scope>
    <source>
        <strain evidence="3">JCM 4701</strain>
    </source>
</reference>
<name>A0A2N8PHY7_STRNR</name>
<comment type="caution">
    <text evidence="2">The sequence shown here is derived from an EMBL/GenBank/DDBJ whole genome shotgun (WGS) entry which is preliminary data.</text>
</comment>
<dbReference type="RefSeq" id="WP_180990085.1">
    <property type="nucleotide sequence ID" value="NZ_LJSN01000002.1"/>
</dbReference>
<sequence>MRKALSLAATVIAAAAVSGASAAPRDTDTATPDYLQWGPCPQNADAPRLECATLDVPLDYRSPDGRRIEIAVS</sequence>
<dbReference type="Proteomes" id="UP000236047">
    <property type="component" value="Unassembled WGS sequence"/>
</dbReference>
<evidence type="ECO:0000313" key="3">
    <source>
        <dbReference type="Proteomes" id="UP000236047"/>
    </source>
</evidence>
<protein>
    <recommendedName>
        <fullName evidence="4">Alpha/beta hydrolase</fullName>
    </recommendedName>
</protein>
<evidence type="ECO:0000256" key="1">
    <source>
        <dbReference type="SAM" id="SignalP"/>
    </source>
</evidence>
<proteinExistence type="predicted"/>
<feature type="chain" id="PRO_5014925498" description="Alpha/beta hydrolase" evidence="1">
    <location>
        <begin position="23"/>
        <end position="73"/>
    </location>
</feature>
<organism evidence="2 3">
    <name type="scientific">Streptomyces noursei</name>
    <name type="common">Streptomyces albulus</name>
    <dbReference type="NCBI Taxonomy" id="1971"/>
    <lineage>
        <taxon>Bacteria</taxon>
        <taxon>Bacillati</taxon>
        <taxon>Actinomycetota</taxon>
        <taxon>Actinomycetes</taxon>
        <taxon>Kitasatosporales</taxon>
        <taxon>Streptomycetaceae</taxon>
        <taxon>Streptomyces</taxon>
    </lineage>
</organism>
<accession>A0A2N8PHY7</accession>
<dbReference type="EMBL" id="LJSN01000002">
    <property type="protein sequence ID" value="PNE40588.1"/>
    <property type="molecule type" value="Genomic_DNA"/>
</dbReference>
<keyword evidence="3" id="KW-1185">Reference proteome</keyword>
<feature type="signal peptide" evidence="1">
    <location>
        <begin position="1"/>
        <end position="22"/>
    </location>
</feature>
<dbReference type="AlphaFoldDB" id="A0A2N8PHY7"/>
<keyword evidence="1" id="KW-0732">Signal</keyword>
<evidence type="ECO:0008006" key="4">
    <source>
        <dbReference type="Google" id="ProtNLM"/>
    </source>
</evidence>
<evidence type="ECO:0000313" key="2">
    <source>
        <dbReference type="EMBL" id="PNE40588.1"/>
    </source>
</evidence>
<gene>
    <name evidence="2" type="ORF">AOB60_06810</name>
</gene>